<keyword evidence="3" id="KW-0633">Potassium transport</keyword>
<reference evidence="14" key="1">
    <citation type="submission" date="2016-10" db="EMBL/GenBank/DDBJ databases">
        <authorList>
            <person name="Varghese N."/>
            <person name="Submissions S."/>
        </authorList>
    </citation>
    <scope>NUCLEOTIDE SEQUENCE [LARGE SCALE GENOMIC DNA]</scope>
    <source>
        <strain evidence="14">CGMCC 1.10121</strain>
    </source>
</reference>
<proteinExistence type="predicted"/>
<dbReference type="GO" id="GO:0016020">
    <property type="term" value="C:membrane"/>
    <property type="evidence" value="ECO:0007669"/>
    <property type="project" value="UniProtKB-SubCell"/>
</dbReference>
<dbReference type="PANTHER" id="PTHR10027:SF10">
    <property type="entry name" value="SLOWPOKE 2, ISOFORM D"/>
    <property type="match status" value="1"/>
</dbReference>
<keyword evidence="10 13" id="KW-0407">Ion channel</keyword>
<keyword evidence="5" id="KW-0631">Potassium channel</keyword>
<comment type="subcellular location">
    <subcellularLocation>
        <location evidence="1">Membrane</location>
        <topology evidence="1">Multi-pass membrane protein</topology>
    </subcellularLocation>
</comment>
<dbReference type="GO" id="GO:0005267">
    <property type="term" value="F:potassium channel activity"/>
    <property type="evidence" value="ECO:0007669"/>
    <property type="project" value="UniProtKB-KW"/>
</dbReference>
<feature type="transmembrane region" description="Helical" evidence="11">
    <location>
        <begin position="213"/>
        <end position="233"/>
    </location>
</feature>
<evidence type="ECO:0000313" key="14">
    <source>
        <dbReference type="Proteomes" id="UP000199126"/>
    </source>
</evidence>
<evidence type="ECO:0000256" key="11">
    <source>
        <dbReference type="SAM" id="Phobius"/>
    </source>
</evidence>
<organism evidence="13 14">
    <name type="scientific">Halogranum amylolyticum</name>
    <dbReference type="NCBI Taxonomy" id="660520"/>
    <lineage>
        <taxon>Archaea</taxon>
        <taxon>Methanobacteriati</taxon>
        <taxon>Methanobacteriota</taxon>
        <taxon>Stenosarchaea group</taxon>
        <taxon>Halobacteria</taxon>
        <taxon>Halobacteriales</taxon>
        <taxon>Haloferacaceae</taxon>
    </lineage>
</organism>
<evidence type="ECO:0000313" key="13">
    <source>
        <dbReference type="EMBL" id="SEO28967.1"/>
    </source>
</evidence>
<feature type="transmembrane region" description="Helical" evidence="11">
    <location>
        <begin position="61"/>
        <end position="83"/>
    </location>
</feature>
<evidence type="ECO:0000256" key="6">
    <source>
        <dbReference type="ARBA" id="ARBA00022958"/>
    </source>
</evidence>
<evidence type="ECO:0000256" key="9">
    <source>
        <dbReference type="ARBA" id="ARBA00023136"/>
    </source>
</evidence>
<dbReference type="PANTHER" id="PTHR10027">
    <property type="entry name" value="CALCIUM-ACTIVATED POTASSIUM CHANNEL ALPHA CHAIN"/>
    <property type="match status" value="1"/>
</dbReference>
<dbReference type="InterPro" id="IPR047871">
    <property type="entry name" value="K_chnl_Slo-like"/>
</dbReference>
<accession>A0A1H8NHA8</accession>
<dbReference type="PRINTS" id="PR00169">
    <property type="entry name" value="KCHANNEL"/>
</dbReference>
<dbReference type="Gene3D" id="1.10.287.70">
    <property type="match status" value="1"/>
</dbReference>
<feature type="transmembrane region" description="Helical" evidence="11">
    <location>
        <begin position="28"/>
        <end position="49"/>
    </location>
</feature>
<evidence type="ECO:0000259" key="12">
    <source>
        <dbReference type="Pfam" id="PF00520"/>
    </source>
</evidence>
<keyword evidence="7 11" id="KW-1133">Transmembrane helix</keyword>
<keyword evidence="14" id="KW-1185">Reference proteome</keyword>
<dbReference type="OrthoDB" id="56871at2157"/>
<dbReference type="Pfam" id="PF00520">
    <property type="entry name" value="Ion_trans"/>
    <property type="match status" value="1"/>
</dbReference>
<keyword evidence="4 11" id="KW-0812">Transmembrane</keyword>
<feature type="domain" description="Ion transport" evidence="12">
    <location>
        <begin position="37"/>
        <end position="228"/>
    </location>
</feature>
<gene>
    <name evidence="13" type="ORF">SAMN04487948_101552</name>
</gene>
<protein>
    <submittedName>
        <fullName evidence="13">Voltage-gated potassium channel</fullName>
    </submittedName>
</protein>
<dbReference type="InterPro" id="IPR005821">
    <property type="entry name" value="Ion_trans_dom"/>
</dbReference>
<dbReference type="SUPFAM" id="SSF81324">
    <property type="entry name" value="Voltage-gated potassium channels"/>
    <property type="match status" value="1"/>
</dbReference>
<dbReference type="EMBL" id="FODV01000001">
    <property type="protein sequence ID" value="SEO28967.1"/>
    <property type="molecule type" value="Genomic_DNA"/>
</dbReference>
<evidence type="ECO:0000256" key="2">
    <source>
        <dbReference type="ARBA" id="ARBA00022448"/>
    </source>
</evidence>
<sequence length="280" mass="31605">MDGSESSEAPREFREQVQFYLLDHRTSLGRLIDVGLLTLNLVFIAVFVLQTYSFSPTTESLLWWVEETVVFVFTVEYLLRLYGARDRVDEFTDPYTVADLLSILPTLSLVFSPAAVVGLDIGFLRAVRVVRVLRFYRFTRDEEFFFGVVSDETLRVVKLLLTVLSLFFVTAGLFYSAEVDVNPGVETFGDAFYYIVVTLTTVGFGDITPTTSAGRWITVAGIIAAIILVPWQAGKIVREWTNRDRVNVTCPSCGLAYHDPDASHCKSCGHVIYQEFDSRR</sequence>
<dbReference type="Proteomes" id="UP000199126">
    <property type="component" value="Unassembled WGS sequence"/>
</dbReference>
<feature type="transmembrane region" description="Helical" evidence="11">
    <location>
        <begin position="103"/>
        <end position="127"/>
    </location>
</feature>
<evidence type="ECO:0000256" key="5">
    <source>
        <dbReference type="ARBA" id="ARBA00022826"/>
    </source>
</evidence>
<evidence type="ECO:0000256" key="10">
    <source>
        <dbReference type="ARBA" id="ARBA00023303"/>
    </source>
</evidence>
<feature type="transmembrane region" description="Helical" evidence="11">
    <location>
        <begin position="159"/>
        <end position="177"/>
    </location>
</feature>
<evidence type="ECO:0000256" key="3">
    <source>
        <dbReference type="ARBA" id="ARBA00022538"/>
    </source>
</evidence>
<dbReference type="Gene3D" id="1.20.120.350">
    <property type="entry name" value="Voltage-gated potassium channels. Chain C"/>
    <property type="match status" value="1"/>
</dbReference>
<evidence type="ECO:0000256" key="1">
    <source>
        <dbReference type="ARBA" id="ARBA00004141"/>
    </source>
</evidence>
<dbReference type="InterPro" id="IPR027359">
    <property type="entry name" value="Volt_channel_dom_sf"/>
</dbReference>
<keyword evidence="2" id="KW-0813">Transport</keyword>
<keyword evidence="9 11" id="KW-0472">Membrane</keyword>
<evidence type="ECO:0000256" key="4">
    <source>
        <dbReference type="ARBA" id="ARBA00022692"/>
    </source>
</evidence>
<evidence type="ECO:0000256" key="7">
    <source>
        <dbReference type="ARBA" id="ARBA00022989"/>
    </source>
</evidence>
<evidence type="ECO:0000256" key="8">
    <source>
        <dbReference type="ARBA" id="ARBA00023065"/>
    </source>
</evidence>
<dbReference type="AlphaFoldDB" id="A0A1H8NHA8"/>
<keyword evidence="8" id="KW-0406">Ion transport</keyword>
<keyword evidence="6" id="KW-0630">Potassium</keyword>
<name>A0A1H8NHA8_9EURY</name>
<dbReference type="RefSeq" id="WP_089820907.1">
    <property type="nucleotide sequence ID" value="NZ_FODV01000001.1"/>
</dbReference>